<comment type="caution">
    <text evidence="2">The sequence shown here is derived from an EMBL/GenBank/DDBJ whole genome shotgun (WGS) entry which is preliminary data.</text>
</comment>
<evidence type="ECO:0000256" key="1">
    <source>
        <dbReference type="SAM" id="MobiDB-lite"/>
    </source>
</evidence>
<dbReference type="EMBL" id="ONZP01000683">
    <property type="protein sequence ID" value="SPJ89618.1"/>
    <property type="molecule type" value="Genomic_DNA"/>
</dbReference>
<dbReference type="AlphaFoldDB" id="A0AAE8MLU1"/>
<feature type="region of interest" description="Disordered" evidence="1">
    <location>
        <begin position="74"/>
        <end position="98"/>
    </location>
</feature>
<reference evidence="2" key="1">
    <citation type="submission" date="2018-03" db="EMBL/GenBank/DDBJ databases">
        <authorList>
            <person name="Guldener U."/>
        </authorList>
    </citation>
    <scope>NUCLEOTIDE SEQUENCE</scope>
</reference>
<keyword evidence="3" id="KW-1185">Reference proteome</keyword>
<organism evidence="2 3">
    <name type="scientific">Fusarium torulosum</name>
    <dbReference type="NCBI Taxonomy" id="33205"/>
    <lineage>
        <taxon>Eukaryota</taxon>
        <taxon>Fungi</taxon>
        <taxon>Dikarya</taxon>
        <taxon>Ascomycota</taxon>
        <taxon>Pezizomycotina</taxon>
        <taxon>Sordariomycetes</taxon>
        <taxon>Hypocreomycetidae</taxon>
        <taxon>Hypocreales</taxon>
        <taxon>Nectriaceae</taxon>
        <taxon>Fusarium</taxon>
    </lineage>
</organism>
<gene>
    <name evidence="2" type="ORF">FTOL_12979</name>
</gene>
<dbReference type="Proteomes" id="UP001187734">
    <property type="component" value="Unassembled WGS sequence"/>
</dbReference>
<proteinExistence type="predicted"/>
<protein>
    <submittedName>
        <fullName evidence="2">Uncharacterized protein</fullName>
    </submittedName>
</protein>
<name>A0AAE8MLU1_9HYPO</name>
<feature type="region of interest" description="Disordered" evidence="1">
    <location>
        <begin position="1"/>
        <end position="31"/>
    </location>
</feature>
<accession>A0AAE8MLU1</accession>
<evidence type="ECO:0000313" key="2">
    <source>
        <dbReference type="EMBL" id="SPJ89618.1"/>
    </source>
</evidence>
<evidence type="ECO:0000313" key="3">
    <source>
        <dbReference type="Proteomes" id="UP001187734"/>
    </source>
</evidence>
<sequence>MAYFDLPNFLPDPASAESDVGTATGRSTRNTRSASIDTYVDIVTRAARSKRKVDLGTLTSGMRCLRTTRMTPQAGFVNEGHGHDDAVSDDAEGNYDEEHQDQGLALDGAMGEATTPVAIAAKPAPHASPAAQGMLTVTRQSWIEAELAVLTTTTSLTEIQSEFALTLQSKETIVAELTSVNAIRAAGDFSTTSDKLLLDETSVARATQAC</sequence>